<keyword evidence="2" id="KW-0472">Membrane</keyword>
<evidence type="ECO:0000256" key="1">
    <source>
        <dbReference type="SAM" id="MobiDB-lite"/>
    </source>
</evidence>
<accession>A0A0F6Q8X6</accession>
<dbReference type="EMBL" id="KP706802">
    <property type="protein sequence ID" value="AKD28135.1"/>
    <property type="molecule type" value="Genomic_DNA"/>
</dbReference>
<organism evidence="3">
    <name type="scientific">Glypta fumiferanae</name>
    <dbReference type="NCBI Taxonomy" id="389681"/>
    <lineage>
        <taxon>Eukaryota</taxon>
        <taxon>Metazoa</taxon>
        <taxon>Ecdysozoa</taxon>
        <taxon>Arthropoda</taxon>
        <taxon>Hexapoda</taxon>
        <taxon>Insecta</taxon>
        <taxon>Pterygota</taxon>
        <taxon>Neoptera</taxon>
        <taxon>Endopterygota</taxon>
        <taxon>Hymenoptera</taxon>
        <taxon>Apocrita</taxon>
        <taxon>Ichneumonoidea</taxon>
        <taxon>Ichneumonidae</taxon>
        <taxon>Banchinae</taxon>
        <taxon>Glypta</taxon>
    </lineage>
</organism>
<feature type="transmembrane region" description="Helical" evidence="2">
    <location>
        <begin position="31"/>
        <end position="49"/>
    </location>
</feature>
<feature type="compositionally biased region" description="Basic and acidic residues" evidence="1">
    <location>
        <begin position="1"/>
        <end position="14"/>
    </location>
</feature>
<feature type="region of interest" description="Disordered" evidence="1">
    <location>
        <begin position="1"/>
        <end position="27"/>
    </location>
</feature>
<dbReference type="AlphaFoldDB" id="A0A0F6Q8X6"/>
<proteinExistence type="predicted"/>
<reference evidence="3" key="1">
    <citation type="journal article" date="2015" name="J. Virol.">
        <title>Genomic and Proteomic Analyses Indicate that Banchine and Campoplegine Polydnaviruses Have Similar, if Not Identical, Viral Ancestors.</title>
        <authorList>
            <person name="Beliveau C."/>
            <person name="Cohen A."/>
            <person name="Stewart D."/>
            <person name="Periquet G."/>
            <person name="Djoumad A."/>
            <person name="Kuhn L."/>
            <person name="Stoltz D."/>
            <person name="Volkoff A.-N."/>
            <person name="Herniou E."/>
            <person name="Drezen J.-M."/>
            <person name="Cusson M."/>
        </authorList>
    </citation>
    <scope>NUCLEOTIDE SEQUENCE</scope>
</reference>
<keyword evidence="2" id="KW-0812">Transmembrane</keyword>
<sequence length="54" mass="6289">MDSLESSERGESNKHYLKGSIPKGNFPRDPMSRTLMAGTFFLFVLKITFYNRSW</sequence>
<name>A0A0F6Q8X6_9HYME</name>
<protein>
    <submittedName>
        <fullName evidence="3">Uncharacterized protein</fullName>
    </submittedName>
</protein>
<evidence type="ECO:0000313" key="3">
    <source>
        <dbReference type="EMBL" id="AKD28135.1"/>
    </source>
</evidence>
<evidence type="ECO:0000256" key="2">
    <source>
        <dbReference type="SAM" id="Phobius"/>
    </source>
</evidence>
<keyword evidence="2" id="KW-1133">Transmembrane helix</keyword>